<dbReference type="GO" id="GO:0016757">
    <property type="term" value="F:glycosyltransferase activity"/>
    <property type="evidence" value="ECO:0007669"/>
    <property type="project" value="UniProtKB-KW"/>
</dbReference>
<dbReference type="CDD" id="cd02440">
    <property type="entry name" value="AdoMet_MTases"/>
    <property type="match status" value="1"/>
</dbReference>
<dbReference type="STRING" id="663278.Ethha_0121"/>
<keyword evidence="3" id="KW-0328">Glycosyltransferase</keyword>
<accession>E6U630</accession>
<proteinExistence type="inferred from homology"/>
<name>E6U630_ETHHY</name>
<dbReference type="InterPro" id="IPR029044">
    <property type="entry name" value="Nucleotide-diphossugar_trans"/>
</dbReference>
<organism evidence="6 7">
    <name type="scientific">Ethanoligenens harbinense (strain DSM 18485 / JCM 12961 / CGMCC 1.5033 / YUAN-3)</name>
    <dbReference type="NCBI Taxonomy" id="663278"/>
    <lineage>
        <taxon>Bacteria</taxon>
        <taxon>Bacillati</taxon>
        <taxon>Bacillota</taxon>
        <taxon>Clostridia</taxon>
        <taxon>Eubacteriales</taxon>
        <taxon>Oscillospiraceae</taxon>
        <taxon>Ethanoligenens</taxon>
    </lineage>
</organism>
<keyword evidence="4 6" id="KW-0808">Transferase</keyword>
<dbReference type="KEGG" id="eha:Ethha_0121"/>
<evidence type="ECO:0000259" key="5">
    <source>
        <dbReference type="Pfam" id="PF00535"/>
    </source>
</evidence>
<dbReference type="Gene3D" id="3.40.50.150">
    <property type="entry name" value="Vaccinia Virus protein VP39"/>
    <property type="match status" value="1"/>
</dbReference>
<dbReference type="PANTHER" id="PTHR43179:SF12">
    <property type="entry name" value="GALACTOFURANOSYLTRANSFERASE GLFT2"/>
    <property type="match status" value="1"/>
</dbReference>
<dbReference type="HOGENOM" id="CLU_023845_1_0_9"/>
<comment type="similarity">
    <text evidence="2">Belongs to the glycosyltransferase 2 family.</text>
</comment>
<evidence type="ECO:0000256" key="4">
    <source>
        <dbReference type="ARBA" id="ARBA00022679"/>
    </source>
</evidence>
<dbReference type="AlphaFoldDB" id="E6U630"/>
<evidence type="ECO:0000256" key="1">
    <source>
        <dbReference type="ARBA" id="ARBA00004776"/>
    </source>
</evidence>
<dbReference type="Gene3D" id="3.90.550.10">
    <property type="entry name" value="Spore Coat Polysaccharide Biosynthesis Protein SpsA, Chain A"/>
    <property type="match status" value="1"/>
</dbReference>
<evidence type="ECO:0000256" key="2">
    <source>
        <dbReference type="ARBA" id="ARBA00006739"/>
    </source>
</evidence>
<gene>
    <name evidence="6" type="ordered locus">Ethha_0121</name>
</gene>
<dbReference type="SUPFAM" id="SSF53448">
    <property type="entry name" value="Nucleotide-diphospho-sugar transferases"/>
    <property type="match status" value="1"/>
</dbReference>
<dbReference type="Pfam" id="PF00535">
    <property type="entry name" value="Glycos_transf_2"/>
    <property type="match status" value="1"/>
</dbReference>
<evidence type="ECO:0000313" key="6">
    <source>
        <dbReference type="EMBL" id="ADU25709.1"/>
    </source>
</evidence>
<sequence>MTVKKTSIILLTYNNLDDTALCVESIRSNTPADSYELIVVDNHSTDGTPDWIQEQTDIRFIRNESNRGFPAGCNQGIQTAQEGNDILLLNNDTMVMPNWLQNLQRCLYSREDVGAVGPVTNCCSNDQQIQIDRSKESSLLSFARKFNRAKPNYERKIKLVGFCLLIRRTVVQKIGLLDERFYPGNYEDDDYSFRIQRAGYQLLLSKNTFIYHKGSASFGKDPKAYQTALEVNAKKFEGKWGFNATYSTFVRYDILSFMQPKQNSPLRVLEVGCACGATLLKIKEQFPNAEIYGIECNAASAAIASRFADIQSVDIEQVQLDYDTQTFDYILFADVLEHLRDPERALRNVRQYLKTGGAVLASIPNIMHYSVLSGLLNGNFTYQDAGILDRTHLRFFTLAEIIRLFAVCGYTLPVIQSKQLPRSSQSNEWVDRLVAVSGEEKRQQFETYQYLLKAQMGPQTSEKGAAFG</sequence>
<dbReference type="InterPro" id="IPR029063">
    <property type="entry name" value="SAM-dependent_MTases_sf"/>
</dbReference>
<dbReference type="PANTHER" id="PTHR43179">
    <property type="entry name" value="RHAMNOSYLTRANSFERASE WBBL"/>
    <property type="match status" value="1"/>
</dbReference>
<dbReference type="SUPFAM" id="SSF53335">
    <property type="entry name" value="S-adenosyl-L-methionine-dependent methyltransferases"/>
    <property type="match status" value="1"/>
</dbReference>
<dbReference type="InterPro" id="IPR001173">
    <property type="entry name" value="Glyco_trans_2-like"/>
</dbReference>
<protein>
    <submittedName>
        <fullName evidence="6">Glycosyl transferase family 2</fullName>
    </submittedName>
</protein>
<reference evidence="6 7" key="1">
    <citation type="submission" date="2010-12" db="EMBL/GenBank/DDBJ databases">
        <title>Complete sequence of Ethanoligenens harbinense YUAN-3.</title>
        <authorList>
            <person name="Lucas S."/>
            <person name="Copeland A."/>
            <person name="Lapidus A."/>
            <person name="Cheng J.-F."/>
            <person name="Bruce D."/>
            <person name="Goodwin L."/>
            <person name="Pitluck S."/>
            <person name="Chertkov O."/>
            <person name="Misra M."/>
            <person name="Detter J.C."/>
            <person name="Han C."/>
            <person name="Tapia R."/>
            <person name="Land M."/>
            <person name="Hauser L."/>
            <person name="Jeffries C."/>
            <person name="Kyrpides N."/>
            <person name="Ivanova N."/>
            <person name="Mikhailova N."/>
            <person name="Wang A."/>
            <person name="Mouttaki H."/>
            <person name="He Z."/>
            <person name="Zhou J."/>
            <person name="Hemme C.L."/>
            <person name="Woyke T."/>
        </authorList>
    </citation>
    <scope>NUCLEOTIDE SEQUENCE [LARGE SCALE GENOMIC DNA]</scope>
    <source>
        <strain evidence="7">DSM 18485 / JCM 12961 / CGMCC 1.5033 / YUAN-3</strain>
    </source>
</reference>
<evidence type="ECO:0000313" key="7">
    <source>
        <dbReference type="Proteomes" id="UP000001551"/>
    </source>
</evidence>
<dbReference type="EMBL" id="CP002400">
    <property type="protein sequence ID" value="ADU25709.1"/>
    <property type="molecule type" value="Genomic_DNA"/>
</dbReference>
<dbReference type="Pfam" id="PF13489">
    <property type="entry name" value="Methyltransf_23"/>
    <property type="match status" value="1"/>
</dbReference>
<dbReference type="CDD" id="cd04186">
    <property type="entry name" value="GT_2_like_c"/>
    <property type="match status" value="1"/>
</dbReference>
<comment type="pathway">
    <text evidence="1">Cell wall biogenesis; cell wall polysaccharide biosynthesis.</text>
</comment>
<feature type="domain" description="Glycosyltransferase 2-like" evidence="5">
    <location>
        <begin position="7"/>
        <end position="174"/>
    </location>
</feature>
<dbReference type="eggNOG" id="COG1216">
    <property type="taxonomic scope" value="Bacteria"/>
</dbReference>
<dbReference type="Proteomes" id="UP000001551">
    <property type="component" value="Chromosome"/>
</dbReference>
<keyword evidence="7" id="KW-1185">Reference proteome</keyword>
<dbReference type="eggNOG" id="COG2227">
    <property type="taxonomic scope" value="Bacteria"/>
</dbReference>
<evidence type="ECO:0000256" key="3">
    <source>
        <dbReference type="ARBA" id="ARBA00022676"/>
    </source>
</evidence>